<dbReference type="Proteomes" id="UP001469553">
    <property type="component" value="Unassembled WGS sequence"/>
</dbReference>
<protein>
    <submittedName>
        <fullName evidence="2">Uncharacterized protein</fullName>
    </submittedName>
</protein>
<feature type="region of interest" description="Disordered" evidence="1">
    <location>
        <begin position="1"/>
        <end position="32"/>
    </location>
</feature>
<reference evidence="2 3" key="1">
    <citation type="submission" date="2021-06" db="EMBL/GenBank/DDBJ databases">
        <authorList>
            <person name="Palmer J.M."/>
        </authorList>
    </citation>
    <scope>NUCLEOTIDE SEQUENCE [LARGE SCALE GENOMIC DNA]</scope>
    <source>
        <strain evidence="2 3">AS_MEX2019</strain>
        <tissue evidence="2">Muscle</tissue>
    </source>
</reference>
<sequence length="135" mass="15317">MKENSHSRGATKTGRVQMAWPGSMDWHGINNRQGDEQYVYKGREMETDWRGAGGLESGDSEDLQNLENFRVREKPKTKTQTPSNHDQLPEKLSPTKVHLKECSHLCVPSWTRRKGSSGFPMCIKMGFCILTNPPV</sequence>
<dbReference type="EMBL" id="JAHRIP010042588">
    <property type="protein sequence ID" value="MEQ2297441.1"/>
    <property type="molecule type" value="Genomic_DNA"/>
</dbReference>
<keyword evidence="3" id="KW-1185">Reference proteome</keyword>
<accession>A0ABV0YUP6</accession>
<organism evidence="2 3">
    <name type="scientific">Ameca splendens</name>
    <dbReference type="NCBI Taxonomy" id="208324"/>
    <lineage>
        <taxon>Eukaryota</taxon>
        <taxon>Metazoa</taxon>
        <taxon>Chordata</taxon>
        <taxon>Craniata</taxon>
        <taxon>Vertebrata</taxon>
        <taxon>Euteleostomi</taxon>
        <taxon>Actinopterygii</taxon>
        <taxon>Neopterygii</taxon>
        <taxon>Teleostei</taxon>
        <taxon>Neoteleostei</taxon>
        <taxon>Acanthomorphata</taxon>
        <taxon>Ovalentaria</taxon>
        <taxon>Atherinomorphae</taxon>
        <taxon>Cyprinodontiformes</taxon>
        <taxon>Goodeidae</taxon>
        <taxon>Ameca</taxon>
    </lineage>
</organism>
<proteinExistence type="predicted"/>
<name>A0ABV0YUP6_9TELE</name>
<gene>
    <name evidence="2" type="ORF">AMECASPLE_034684</name>
</gene>
<comment type="caution">
    <text evidence="2">The sequence shown here is derived from an EMBL/GenBank/DDBJ whole genome shotgun (WGS) entry which is preliminary data.</text>
</comment>
<evidence type="ECO:0000256" key="1">
    <source>
        <dbReference type="SAM" id="MobiDB-lite"/>
    </source>
</evidence>
<feature type="region of interest" description="Disordered" evidence="1">
    <location>
        <begin position="49"/>
        <end position="93"/>
    </location>
</feature>
<evidence type="ECO:0000313" key="2">
    <source>
        <dbReference type="EMBL" id="MEQ2297441.1"/>
    </source>
</evidence>
<evidence type="ECO:0000313" key="3">
    <source>
        <dbReference type="Proteomes" id="UP001469553"/>
    </source>
</evidence>